<dbReference type="FunFam" id="3.30.565.10:FF:000006">
    <property type="entry name" value="Sensor histidine kinase WalK"/>
    <property type="match status" value="1"/>
</dbReference>
<dbReference type="InterPro" id="IPR003594">
    <property type="entry name" value="HATPase_dom"/>
</dbReference>
<keyword evidence="12" id="KW-1185">Reference proteome</keyword>
<evidence type="ECO:0000256" key="5">
    <source>
        <dbReference type="ARBA" id="ARBA00022679"/>
    </source>
</evidence>
<proteinExistence type="predicted"/>
<dbReference type="EMBL" id="JAAXPM010000007">
    <property type="protein sequence ID" value="NKY67154.1"/>
    <property type="molecule type" value="Genomic_DNA"/>
</dbReference>
<protein>
    <recommendedName>
        <fullName evidence="3">histidine kinase</fullName>
        <ecNumber evidence="3">2.7.13.3</ecNumber>
    </recommendedName>
</protein>
<dbReference type="InterPro" id="IPR050736">
    <property type="entry name" value="Sensor_HK_Regulatory"/>
</dbReference>
<name>A0A7X6RDE8_WEIHE</name>
<accession>A0A7X6RDE8</accession>
<dbReference type="SUPFAM" id="SSF47384">
    <property type="entry name" value="Homodimeric domain of signal transducing histidine kinase"/>
    <property type="match status" value="1"/>
</dbReference>
<dbReference type="Pfam" id="PF02518">
    <property type="entry name" value="HATPase_c"/>
    <property type="match status" value="1"/>
</dbReference>
<feature type="transmembrane region" description="Helical" evidence="8">
    <location>
        <begin position="32"/>
        <end position="51"/>
    </location>
</feature>
<evidence type="ECO:0000256" key="1">
    <source>
        <dbReference type="ARBA" id="ARBA00000085"/>
    </source>
</evidence>
<dbReference type="PANTHER" id="PTHR43711">
    <property type="entry name" value="TWO-COMPONENT HISTIDINE KINASE"/>
    <property type="match status" value="1"/>
</dbReference>
<dbReference type="Gene3D" id="3.30.565.10">
    <property type="entry name" value="Histidine kinase-like ATPase, C-terminal domain"/>
    <property type="match status" value="1"/>
</dbReference>
<evidence type="ECO:0000259" key="9">
    <source>
        <dbReference type="PROSITE" id="PS50109"/>
    </source>
</evidence>
<evidence type="ECO:0000313" key="13">
    <source>
        <dbReference type="Proteomes" id="UP000585749"/>
    </source>
</evidence>
<evidence type="ECO:0000256" key="2">
    <source>
        <dbReference type="ARBA" id="ARBA00004370"/>
    </source>
</evidence>
<dbReference type="GO" id="GO:0016020">
    <property type="term" value="C:membrane"/>
    <property type="evidence" value="ECO:0007669"/>
    <property type="project" value="UniProtKB-SubCell"/>
</dbReference>
<dbReference type="EMBL" id="FMAW01000009">
    <property type="protein sequence ID" value="SCB97917.1"/>
    <property type="molecule type" value="Genomic_DNA"/>
</dbReference>
<dbReference type="InterPro" id="IPR005467">
    <property type="entry name" value="His_kinase_dom"/>
</dbReference>
<dbReference type="CDD" id="cd00082">
    <property type="entry name" value="HisKA"/>
    <property type="match status" value="1"/>
</dbReference>
<evidence type="ECO:0000313" key="12">
    <source>
        <dbReference type="Proteomes" id="UP000182448"/>
    </source>
</evidence>
<dbReference type="GO" id="GO:0000155">
    <property type="term" value="F:phosphorelay sensor kinase activity"/>
    <property type="evidence" value="ECO:0007669"/>
    <property type="project" value="InterPro"/>
</dbReference>
<evidence type="ECO:0000313" key="10">
    <source>
        <dbReference type="EMBL" id="NKY67154.1"/>
    </source>
</evidence>
<keyword evidence="8" id="KW-0812">Transmembrane</keyword>
<keyword evidence="8" id="KW-0472">Membrane</keyword>
<reference evidence="10 13" key="2">
    <citation type="submission" date="2020-04" db="EMBL/GenBank/DDBJ databases">
        <title>MicrobeNet Type strains.</title>
        <authorList>
            <person name="Nicholson A.C."/>
        </authorList>
    </citation>
    <scope>NUCLEOTIDE SEQUENCE [LARGE SCALE GENOMIC DNA]</scope>
    <source>
        <strain evidence="10 13">CCUG 33494</strain>
    </source>
</reference>
<dbReference type="InterPro" id="IPR003661">
    <property type="entry name" value="HisK_dim/P_dom"/>
</dbReference>
<comment type="subcellular location">
    <subcellularLocation>
        <location evidence="2">Membrane</location>
    </subcellularLocation>
</comment>
<dbReference type="Pfam" id="PF00512">
    <property type="entry name" value="HisKA"/>
    <property type="match status" value="1"/>
</dbReference>
<gene>
    <name evidence="11" type="ORF">GA0061075_10940</name>
    <name evidence="10" type="ORF">HF960_05650</name>
</gene>
<feature type="domain" description="Histidine kinase" evidence="9">
    <location>
        <begin position="85"/>
        <end position="298"/>
    </location>
</feature>
<sequence length="299" mass="33422">MKNRGLEIILIVLSTLLFLLTSWVFINNANVALFVILVIVIGLFVTTITLVTRQKKVTAQQADEIATLQQEIVKQRDEEATMLANVSHEMRTPLTTITGLAEGLQYGVMEGNEQRSYDLIKEEADRLTRLVRSVLSLERMRQGNAGDQAENFNVTSLISELIEKMWPQANKFGNEIQNLCEPDVYVYAVVDQVERILINILANAIQFTKNGIITVSAKDVAGKTHLFVTDTGIGMTAEQIDRMWQRYYKVDPSRTIKGESGLGMSIVRELIKANNGEIKVTSKVDVGTTFEVVLPQKSS</sequence>
<organism evidence="10 13">
    <name type="scientific">Weissella hellenica</name>
    <dbReference type="NCBI Taxonomy" id="46256"/>
    <lineage>
        <taxon>Bacteria</taxon>
        <taxon>Bacillati</taxon>
        <taxon>Bacillota</taxon>
        <taxon>Bacilli</taxon>
        <taxon>Lactobacillales</taxon>
        <taxon>Lactobacillaceae</taxon>
        <taxon>Weissella</taxon>
    </lineage>
</organism>
<comment type="catalytic activity">
    <reaction evidence="1">
        <text>ATP + protein L-histidine = ADP + protein N-phospho-L-histidine.</text>
        <dbReference type="EC" id="2.7.13.3"/>
    </reaction>
</comment>
<dbReference type="AlphaFoldDB" id="A0A7X6RDE8"/>
<dbReference type="PRINTS" id="PR00344">
    <property type="entry name" value="BCTRLSENSOR"/>
</dbReference>
<keyword evidence="5" id="KW-0808">Transferase</keyword>
<evidence type="ECO:0000256" key="7">
    <source>
        <dbReference type="ARBA" id="ARBA00023012"/>
    </source>
</evidence>
<evidence type="ECO:0000256" key="8">
    <source>
        <dbReference type="SAM" id="Phobius"/>
    </source>
</evidence>
<comment type="caution">
    <text evidence="10">The sequence shown here is derived from an EMBL/GenBank/DDBJ whole genome shotgun (WGS) entry which is preliminary data.</text>
</comment>
<dbReference type="InterPro" id="IPR004358">
    <property type="entry name" value="Sig_transdc_His_kin-like_C"/>
</dbReference>
<dbReference type="SMART" id="SM00387">
    <property type="entry name" value="HATPase_c"/>
    <property type="match status" value="1"/>
</dbReference>
<evidence type="ECO:0000256" key="4">
    <source>
        <dbReference type="ARBA" id="ARBA00022553"/>
    </source>
</evidence>
<keyword evidence="6 10" id="KW-0418">Kinase</keyword>
<dbReference type="Gene3D" id="1.10.287.130">
    <property type="match status" value="1"/>
</dbReference>
<dbReference type="SMART" id="SM00388">
    <property type="entry name" value="HisKA"/>
    <property type="match status" value="1"/>
</dbReference>
<dbReference type="PROSITE" id="PS50109">
    <property type="entry name" value="HIS_KIN"/>
    <property type="match status" value="1"/>
</dbReference>
<dbReference type="SUPFAM" id="SSF55874">
    <property type="entry name" value="ATPase domain of HSP90 chaperone/DNA topoisomerase II/histidine kinase"/>
    <property type="match status" value="1"/>
</dbReference>
<keyword evidence="8" id="KW-1133">Transmembrane helix</keyword>
<evidence type="ECO:0000256" key="3">
    <source>
        <dbReference type="ARBA" id="ARBA00012438"/>
    </source>
</evidence>
<dbReference type="Proteomes" id="UP000182448">
    <property type="component" value="Unassembled WGS sequence"/>
</dbReference>
<dbReference type="InterPro" id="IPR036890">
    <property type="entry name" value="HATPase_C_sf"/>
</dbReference>
<evidence type="ECO:0000256" key="6">
    <source>
        <dbReference type="ARBA" id="ARBA00022777"/>
    </source>
</evidence>
<dbReference type="OrthoDB" id="3436at2"/>
<reference evidence="11 12" key="1">
    <citation type="submission" date="2016-08" db="EMBL/GenBank/DDBJ databases">
        <authorList>
            <person name="Varghese N."/>
            <person name="Submissions Spin"/>
        </authorList>
    </citation>
    <scope>NUCLEOTIDE SEQUENCE [LARGE SCALE GENOMIC DNA]</scope>
    <source>
        <strain evidence="11 12">R-53116</strain>
    </source>
</reference>
<dbReference type="Proteomes" id="UP000585749">
    <property type="component" value="Unassembled WGS sequence"/>
</dbReference>
<keyword evidence="7" id="KW-0902">Two-component regulatory system</keyword>
<evidence type="ECO:0000313" key="11">
    <source>
        <dbReference type="EMBL" id="SCB97917.1"/>
    </source>
</evidence>
<dbReference type="InterPro" id="IPR036097">
    <property type="entry name" value="HisK_dim/P_sf"/>
</dbReference>
<dbReference type="RefSeq" id="WP_083194483.1">
    <property type="nucleotide sequence ID" value="NZ_BJEG01000007.1"/>
</dbReference>
<dbReference type="EC" id="2.7.13.3" evidence="3"/>
<dbReference type="PANTHER" id="PTHR43711:SF1">
    <property type="entry name" value="HISTIDINE KINASE 1"/>
    <property type="match status" value="1"/>
</dbReference>
<feature type="transmembrane region" description="Helical" evidence="8">
    <location>
        <begin position="7"/>
        <end position="26"/>
    </location>
</feature>
<keyword evidence="4" id="KW-0597">Phosphoprotein</keyword>